<keyword evidence="4" id="KW-1133">Transmembrane helix</keyword>
<protein>
    <recommendedName>
        <fullName evidence="5">Mandelate racemase/muconate lactonizing enzyme C-terminal domain-containing protein</fullName>
    </recommendedName>
</protein>
<dbReference type="InterPro" id="IPR036849">
    <property type="entry name" value="Enolase-like_C_sf"/>
</dbReference>
<dbReference type="GO" id="GO:0000287">
    <property type="term" value="F:magnesium ion binding"/>
    <property type="evidence" value="ECO:0007669"/>
    <property type="project" value="TreeGrafter"/>
</dbReference>
<dbReference type="GO" id="GO:0016836">
    <property type="term" value="F:hydro-lyase activity"/>
    <property type="evidence" value="ECO:0007669"/>
    <property type="project" value="TreeGrafter"/>
</dbReference>
<dbReference type="SUPFAM" id="SSF51604">
    <property type="entry name" value="Enolase C-terminal domain-like"/>
    <property type="match status" value="1"/>
</dbReference>
<comment type="cofactor">
    <cofactor evidence="1">
        <name>Mg(2+)</name>
        <dbReference type="ChEBI" id="CHEBI:18420"/>
    </cofactor>
</comment>
<dbReference type="Pfam" id="PF13378">
    <property type="entry name" value="MR_MLE_C"/>
    <property type="match status" value="1"/>
</dbReference>
<dbReference type="InterPro" id="IPR013341">
    <property type="entry name" value="Mandelate_racemase_N_dom"/>
</dbReference>
<dbReference type="InterPro" id="IPR034382">
    <property type="entry name" value="AHGA_cycloisomerase"/>
</dbReference>
<evidence type="ECO:0000256" key="1">
    <source>
        <dbReference type="ARBA" id="ARBA00001946"/>
    </source>
</evidence>
<dbReference type="GO" id="GO:0009063">
    <property type="term" value="P:amino acid catabolic process"/>
    <property type="evidence" value="ECO:0007669"/>
    <property type="project" value="InterPro"/>
</dbReference>
<dbReference type="GO" id="GO:0016853">
    <property type="term" value="F:isomerase activity"/>
    <property type="evidence" value="ECO:0007669"/>
    <property type="project" value="InterPro"/>
</dbReference>
<dbReference type="EMBL" id="UINC01034705">
    <property type="protein sequence ID" value="SVB25966.1"/>
    <property type="molecule type" value="Genomic_DNA"/>
</dbReference>
<name>A0A382CIJ2_9ZZZZ</name>
<reference evidence="6" key="1">
    <citation type="submission" date="2018-05" db="EMBL/GenBank/DDBJ databases">
        <authorList>
            <person name="Lanie J.A."/>
            <person name="Ng W.-L."/>
            <person name="Kazmierczak K.M."/>
            <person name="Andrzejewski T.M."/>
            <person name="Davidsen T.M."/>
            <person name="Wayne K.J."/>
            <person name="Tettelin H."/>
            <person name="Glass J.I."/>
            <person name="Rusch D."/>
            <person name="Podicherti R."/>
            <person name="Tsui H.-C.T."/>
            <person name="Winkler M.E."/>
        </authorList>
    </citation>
    <scope>NUCLEOTIDE SEQUENCE</scope>
</reference>
<keyword evidence="2" id="KW-0479">Metal-binding</keyword>
<dbReference type="SFLD" id="SFLDG00179">
    <property type="entry name" value="mandelate_racemase"/>
    <property type="match status" value="1"/>
</dbReference>
<dbReference type="Gene3D" id="3.20.20.120">
    <property type="entry name" value="Enolase-like C-terminal domain"/>
    <property type="match status" value="1"/>
</dbReference>
<dbReference type="CDD" id="cd03316">
    <property type="entry name" value="MR_like"/>
    <property type="match status" value="1"/>
</dbReference>
<accession>A0A382CIJ2</accession>
<proteinExistence type="predicted"/>
<dbReference type="SFLD" id="SFLDS00001">
    <property type="entry name" value="Enolase"/>
    <property type="match status" value="1"/>
</dbReference>
<dbReference type="Gene3D" id="3.30.390.10">
    <property type="entry name" value="Enolase-like, N-terminal domain"/>
    <property type="match status" value="1"/>
</dbReference>
<dbReference type="SMART" id="SM00922">
    <property type="entry name" value="MR_MLE"/>
    <property type="match status" value="1"/>
</dbReference>
<keyword evidence="4" id="KW-0812">Transmembrane</keyword>
<keyword evidence="4" id="KW-0472">Membrane</keyword>
<keyword evidence="3" id="KW-0460">Magnesium</keyword>
<dbReference type="InterPro" id="IPR046945">
    <property type="entry name" value="RHMD-like"/>
</dbReference>
<evidence type="ECO:0000313" key="6">
    <source>
        <dbReference type="EMBL" id="SVB25966.1"/>
    </source>
</evidence>
<feature type="domain" description="Mandelate racemase/muconate lactonizing enzyme C-terminal" evidence="5">
    <location>
        <begin position="178"/>
        <end position="275"/>
    </location>
</feature>
<dbReference type="PANTHER" id="PTHR13794">
    <property type="entry name" value="ENOLASE SUPERFAMILY, MANDELATE RACEMASE"/>
    <property type="match status" value="1"/>
</dbReference>
<dbReference type="PROSITE" id="PS00909">
    <property type="entry name" value="MR_MLE_2"/>
    <property type="match status" value="1"/>
</dbReference>
<evidence type="ECO:0000256" key="3">
    <source>
        <dbReference type="ARBA" id="ARBA00022842"/>
    </source>
</evidence>
<evidence type="ECO:0000259" key="5">
    <source>
        <dbReference type="SMART" id="SM00922"/>
    </source>
</evidence>
<dbReference type="PANTHER" id="PTHR13794:SF58">
    <property type="entry name" value="MITOCHONDRIAL ENOLASE SUPERFAMILY MEMBER 1"/>
    <property type="match status" value="1"/>
</dbReference>
<dbReference type="GO" id="GO:0019388">
    <property type="term" value="P:galactose catabolic process"/>
    <property type="evidence" value="ECO:0007669"/>
    <property type="project" value="InterPro"/>
</dbReference>
<dbReference type="InterPro" id="IPR018110">
    <property type="entry name" value="Mandel_Rmase/mucon_lact_enz_CS"/>
</dbReference>
<gene>
    <name evidence="6" type="ORF">METZ01_LOCUS178820</name>
</gene>
<feature type="transmembrane region" description="Helical" evidence="4">
    <location>
        <begin position="6"/>
        <end position="24"/>
    </location>
</feature>
<dbReference type="SUPFAM" id="SSF54826">
    <property type="entry name" value="Enolase N-terminal domain-like"/>
    <property type="match status" value="1"/>
</dbReference>
<dbReference type="Pfam" id="PF02746">
    <property type="entry name" value="MR_MLE_N"/>
    <property type="match status" value="1"/>
</dbReference>
<evidence type="ECO:0000256" key="4">
    <source>
        <dbReference type="SAM" id="Phobius"/>
    </source>
</evidence>
<dbReference type="InterPro" id="IPR029065">
    <property type="entry name" value="Enolase_C-like"/>
</dbReference>
<dbReference type="InterPro" id="IPR029017">
    <property type="entry name" value="Enolase-like_N"/>
</dbReference>
<organism evidence="6">
    <name type="scientific">marine metagenome</name>
    <dbReference type="NCBI Taxonomy" id="408172"/>
    <lineage>
        <taxon>unclassified sequences</taxon>
        <taxon>metagenomes</taxon>
        <taxon>ecological metagenomes</taxon>
    </lineage>
</organism>
<dbReference type="AlphaFoldDB" id="A0A382CIJ2"/>
<dbReference type="InterPro" id="IPR013342">
    <property type="entry name" value="Mandelate_racemase_C"/>
</dbReference>
<evidence type="ECO:0000256" key="2">
    <source>
        <dbReference type="ARBA" id="ARBA00022723"/>
    </source>
</evidence>
<dbReference type="SFLD" id="SFLDF00557">
    <property type="entry name" value="3_6-anhydro-alpha-L-galactonat"/>
    <property type="match status" value="1"/>
</dbReference>
<sequence length="400" mass="44003">MVGVAQVAFVVGSAVSFGGIAAFLSRGEINFMPIVEIHADQYRVPLETVLTDSTHGEMSDFGLIVVHLVDESGRVGLGYTYTPNAIGASAVWKIIESDLAPLLQHVDPDAIDAIWEKMWWHLHFVGRGGMASFAMAAVDIALWDLRGHRESLALWRLLGGRDPEVPAYAGGIDLYLPTESLLSQAKDFLGQGFRAIKMKVGRQQILEDVERVQAMRNLLGPNFPLMADANMGWSIDQAIKAVDALSQFDLYWLEEPLIPEDLEGHERLGRESRIPIATGENLHSVHEFEHLINYGHVDFPEPDAATLGGITPWMRVAELAQSKGLPVTSHGIHDVHVHLLAGISNASYLEVHGFGLERFIEQRIELKDGKAIAPDTPGHGVKLDLVKLKGYREATYSSTN</sequence>